<feature type="chain" id="PRO_5016847541" evidence="1">
    <location>
        <begin position="26"/>
        <end position="548"/>
    </location>
</feature>
<dbReference type="RefSeq" id="WP_114593520.1">
    <property type="nucleotide sequence ID" value="NZ_CP031165.1"/>
</dbReference>
<keyword evidence="1" id="KW-0732">Signal</keyword>
<proteinExistence type="predicted"/>
<evidence type="ECO:0000313" key="2">
    <source>
        <dbReference type="EMBL" id="AXV09322.1"/>
    </source>
</evidence>
<dbReference type="KEGG" id="euz:DVS28_a4661"/>
<organism evidence="2 3">
    <name type="scientific">Euzebya pacifica</name>
    <dbReference type="NCBI Taxonomy" id="1608957"/>
    <lineage>
        <taxon>Bacteria</taxon>
        <taxon>Bacillati</taxon>
        <taxon>Actinomycetota</taxon>
        <taxon>Nitriliruptoria</taxon>
        <taxon>Euzebyales</taxon>
    </lineage>
</organism>
<dbReference type="AlphaFoldDB" id="A0A346Y4C5"/>
<dbReference type="EMBL" id="CP031165">
    <property type="protein sequence ID" value="AXV09322.1"/>
    <property type="molecule type" value="Genomic_DNA"/>
</dbReference>
<accession>A0A346Y4C5</accession>
<evidence type="ECO:0000256" key="1">
    <source>
        <dbReference type="SAM" id="SignalP"/>
    </source>
</evidence>
<feature type="signal peptide" evidence="1">
    <location>
        <begin position="1"/>
        <end position="25"/>
    </location>
</feature>
<gene>
    <name evidence="2" type="ORF">DVS28_a4661</name>
</gene>
<evidence type="ECO:0000313" key="3">
    <source>
        <dbReference type="Proteomes" id="UP000264006"/>
    </source>
</evidence>
<reference evidence="2 3" key="1">
    <citation type="submission" date="2018-09" db="EMBL/GenBank/DDBJ databases">
        <title>Complete genome sequence of Euzebya sp. DY32-46 isolated from seawater of Pacific Ocean.</title>
        <authorList>
            <person name="Xu L."/>
            <person name="Wu Y.-H."/>
            <person name="Xu X.-W."/>
        </authorList>
    </citation>
    <scope>NUCLEOTIDE SEQUENCE [LARGE SCALE GENOMIC DNA]</scope>
    <source>
        <strain evidence="2 3">DY32-46</strain>
    </source>
</reference>
<protein>
    <submittedName>
        <fullName evidence="2">Putative secreted protein</fullName>
    </submittedName>
</protein>
<dbReference type="Proteomes" id="UP000264006">
    <property type="component" value="Chromosome"/>
</dbReference>
<dbReference type="OrthoDB" id="4300819at2"/>
<name>A0A346Y4C5_9ACTN</name>
<keyword evidence="3" id="KW-1185">Reference proteome</keyword>
<sequence>MRTRALALLLLVVGLVATVPGTAMAHPASDWWDGTYDIASDVEAITDVADVDITRQSDNVDFVASLPVAATSDMQFQRRDGRQVWNGEVIDDTKDIVVMGGTAVPGLSIIDVTDPTTPALLAASTCGGFHSDAGVWENYAIQVWDGSARACQDGDPTDPANLDEAPGDRGVRVFDITDPARPRLVAFFGSDHGIPSGVHNLTINGPEGLVYLNMAEFNSVDPPWGFVDLKKLDELRAAGQVGKAGQPDFPEAITIKSVRDWSPTAMDGCHDSGIAPTRQLYACAGITASYIWDLSDPRTPTEVAVIPNPGISIHHGSRFTPDERTLVLGDETAGAAAGTPEAVCTGGKNAAHPIGATWFYNVDVPQLPVVTGTFSPTDTNGEFCTSHFYGFVRDTNLMVGGWYDAGIEIADYTPVVDGVTGTPTSHAFFEPAESGFFSAYAWHGYVYGSSFEYGATGKDTNAPGRGLWIIEVEGIEDVEPLAVDEGNTWGRWGTPVDDAVPLGEQVTVSTDGSVLPLDGHTELPTDALALGAVALGATALLPSRRRRP</sequence>